<evidence type="ECO:0000313" key="8">
    <source>
        <dbReference type="EMBL" id="RKP56600.1"/>
    </source>
</evidence>
<dbReference type="NCBIfam" id="NF006741">
    <property type="entry name" value="PRK09269.1"/>
    <property type="match status" value="1"/>
</dbReference>
<dbReference type="PANTHER" id="PTHR38041">
    <property type="entry name" value="CHORISMATE MUTASE"/>
    <property type="match status" value="1"/>
</dbReference>
<evidence type="ECO:0000256" key="1">
    <source>
        <dbReference type="ARBA" id="ARBA00004817"/>
    </source>
</evidence>
<dbReference type="PIRSF" id="PIRSF026640">
    <property type="entry name" value="Peripl_chor_mut"/>
    <property type="match status" value="1"/>
</dbReference>
<comment type="caution">
    <text evidence="8">The sequence shown here is derived from an EMBL/GenBank/DDBJ whole genome shotgun (WGS) entry which is preliminary data.</text>
</comment>
<dbReference type="AlphaFoldDB" id="A0A494Y9M1"/>
<reference evidence="8 9" key="1">
    <citation type="submission" date="2018-10" db="EMBL/GenBank/DDBJ databases">
        <title>Robbsia sp. DHC34, isolated from soil.</title>
        <authorList>
            <person name="Gao Z.-H."/>
            <person name="Qiu L.-H."/>
        </authorList>
    </citation>
    <scope>NUCLEOTIDE SEQUENCE [LARGE SCALE GENOMIC DNA]</scope>
    <source>
        <strain evidence="8 9">DHC34</strain>
    </source>
</reference>
<evidence type="ECO:0000256" key="5">
    <source>
        <dbReference type="PIRNR" id="PIRNR026640"/>
    </source>
</evidence>
<evidence type="ECO:0000259" key="7">
    <source>
        <dbReference type="PROSITE" id="PS51168"/>
    </source>
</evidence>
<keyword evidence="9" id="KW-1185">Reference proteome</keyword>
<evidence type="ECO:0000256" key="3">
    <source>
        <dbReference type="ARBA" id="ARBA00022729"/>
    </source>
</evidence>
<feature type="signal peptide" evidence="6">
    <location>
        <begin position="1"/>
        <end position="30"/>
    </location>
</feature>
<protein>
    <recommendedName>
        <fullName evidence="2 5">Chorismate mutase</fullName>
        <ecNumber evidence="2 5">5.4.99.5</ecNumber>
    </recommendedName>
</protein>
<evidence type="ECO:0000313" key="9">
    <source>
        <dbReference type="Proteomes" id="UP000270342"/>
    </source>
</evidence>
<feature type="chain" id="PRO_5019717744" description="Chorismate mutase" evidence="6">
    <location>
        <begin position="31"/>
        <end position="200"/>
    </location>
</feature>
<sequence length="200" mass="21514">MTPLARRTAALICAFAVSTSLSLAPRAAHATGETTALTNVIALVAERLSLATPVAQYKWINHKPITDAPREKQVLADVVARASSQGVDPDFARLFFGDQIEASKIVQERLFAQWHASGAPTQAAPDLSADIRPHLDRLDATLIQALARVTPVRHADDCQSQLAESLANWRQLTKFDSSESDALMRALNHVCESGGVPAQG</sequence>
<evidence type="ECO:0000256" key="6">
    <source>
        <dbReference type="SAM" id="SignalP"/>
    </source>
</evidence>
<gene>
    <name evidence="8" type="ORF">D7S86_09560</name>
</gene>
<dbReference type="UniPathway" id="UPA00120">
    <property type="reaction ID" value="UER00203"/>
</dbReference>
<dbReference type="InterPro" id="IPR051331">
    <property type="entry name" value="Chorismate_mutase-related"/>
</dbReference>
<feature type="domain" description="Chorismate mutase" evidence="7">
    <location>
        <begin position="15"/>
        <end position="111"/>
    </location>
</feature>
<name>A0A494Y9M1_9BURK</name>
<dbReference type="GO" id="GO:0009697">
    <property type="term" value="P:salicylic acid biosynthetic process"/>
    <property type="evidence" value="ECO:0007669"/>
    <property type="project" value="TreeGrafter"/>
</dbReference>
<evidence type="ECO:0000256" key="4">
    <source>
        <dbReference type="ARBA" id="ARBA00023235"/>
    </source>
</evidence>
<dbReference type="RefSeq" id="WP_121085755.1">
    <property type="nucleotide sequence ID" value="NZ_RBZU01000003.1"/>
</dbReference>
<organism evidence="8 9">
    <name type="scientific">Pararobbsia silviterrae</name>
    <dbReference type="NCBI Taxonomy" id="1792498"/>
    <lineage>
        <taxon>Bacteria</taxon>
        <taxon>Pseudomonadati</taxon>
        <taxon>Pseudomonadota</taxon>
        <taxon>Betaproteobacteria</taxon>
        <taxon>Burkholderiales</taxon>
        <taxon>Burkholderiaceae</taxon>
        <taxon>Pararobbsia</taxon>
    </lineage>
</organism>
<dbReference type="Gene3D" id="1.20.59.10">
    <property type="entry name" value="Chorismate mutase"/>
    <property type="match status" value="1"/>
</dbReference>
<dbReference type="EC" id="5.4.99.5" evidence="2 5"/>
<dbReference type="GO" id="GO:0046417">
    <property type="term" value="P:chorismate metabolic process"/>
    <property type="evidence" value="ECO:0007669"/>
    <property type="project" value="InterPro"/>
</dbReference>
<dbReference type="SUPFAM" id="SSF48600">
    <property type="entry name" value="Chorismate mutase II"/>
    <property type="match status" value="1"/>
</dbReference>
<dbReference type="OrthoDB" id="6053806at2"/>
<dbReference type="InterPro" id="IPR008240">
    <property type="entry name" value="Chorismate_mutase_periplasmic"/>
</dbReference>
<dbReference type="PANTHER" id="PTHR38041:SF2">
    <property type="entry name" value="SECRETED CHORISMATE MUTASE"/>
    <property type="match status" value="1"/>
</dbReference>
<dbReference type="SMART" id="SM00830">
    <property type="entry name" value="CM_2"/>
    <property type="match status" value="1"/>
</dbReference>
<dbReference type="Pfam" id="PF01817">
    <property type="entry name" value="CM_2"/>
    <property type="match status" value="1"/>
</dbReference>
<proteinExistence type="predicted"/>
<dbReference type="PROSITE" id="PS51168">
    <property type="entry name" value="CHORISMATE_MUT_2"/>
    <property type="match status" value="1"/>
</dbReference>
<comment type="function">
    <text evidence="5">Catalyzes the Claisen rearrangement of chorismate to prephenate.</text>
</comment>
<evidence type="ECO:0000256" key="2">
    <source>
        <dbReference type="ARBA" id="ARBA00012404"/>
    </source>
</evidence>
<dbReference type="InterPro" id="IPR002701">
    <property type="entry name" value="CM_II_prokaryot"/>
</dbReference>
<dbReference type="InterPro" id="IPR036263">
    <property type="entry name" value="Chorismate_II_sf"/>
</dbReference>
<dbReference type="InterPro" id="IPR036979">
    <property type="entry name" value="CM_dom_sf"/>
</dbReference>
<dbReference type="GO" id="GO:0004106">
    <property type="term" value="F:chorismate mutase activity"/>
    <property type="evidence" value="ECO:0007669"/>
    <property type="project" value="UniProtKB-EC"/>
</dbReference>
<dbReference type="Proteomes" id="UP000270342">
    <property type="component" value="Unassembled WGS sequence"/>
</dbReference>
<accession>A0A494Y9M1</accession>
<comment type="catalytic activity">
    <reaction evidence="5">
        <text>chorismate = prephenate</text>
        <dbReference type="Rhea" id="RHEA:13897"/>
        <dbReference type="ChEBI" id="CHEBI:29748"/>
        <dbReference type="ChEBI" id="CHEBI:29934"/>
        <dbReference type="EC" id="5.4.99.5"/>
    </reaction>
</comment>
<dbReference type="EMBL" id="RBZU01000003">
    <property type="protein sequence ID" value="RKP56600.1"/>
    <property type="molecule type" value="Genomic_DNA"/>
</dbReference>
<keyword evidence="3 6" id="KW-0732">Signal</keyword>
<dbReference type="NCBIfam" id="TIGR01806">
    <property type="entry name" value="CM_mono2"/>
    <property type="match status" value="1"/>
</dbReference>
<comment type="pathway">
    <text evidence="1 5">Metabolic intermediate biosynthesis; prephenate biosynthesis; prephenate from chorismate: step 1/1.</text>
</comment>
<keyword evidence="4 5" id="KW-0413">Isomerase</keyword>